<proteinExistence type="predicted"/>
<accession>A0A0U2VXY5</accession>
<name>A0A0U2VXY5_9BACL</name>
<dbReference type="EMBL" id="CP013652">
    <property type="protein sequence ID" value="ALS24343.1"/>
    <property type="molecule type" value="Genomic_DNA"/>
</dbReference>
<feature type="transmembrane region" description="Helical" evidence="1">
    <location>
        <begin position="36"/>
        <end position="54"/>
    </location>
</feature>
<feature type="transmembrane region" description="Helical" evidence="1">
    <location>
        <begin position="100"/>
        <end position="119"/>
    </location>
</feature>
<dbReference type="AlphaFoldDB" id="A0A0U2VXY5"/>
<dbReference type="KEGG" id="pnp:IJ22_40330"/>
<evidence type="ECO:0000313" key="3">
    <source>
        <dbReference type="Proteomes" id="UP000061660"/>
    </source>
</evidence>
<gene>
    <name evidence="2" type="ORF">IJ22_40330</name>
</gene>
<keyword evidence="1" id="KW-0812">Transmembrane</keyword>
<feature type="transmembrane region" description="Helical" evidence="1">
    <location>
        <begin position="125"/>
        <end position="143"/>
    </location>
</feature>
<keyword evidence="3" id="KW-1185">Reference proteome</keyword>
<feature type="transmembrane region" description="Helical" evidence="1">
    <location>
        <begin position="152"/>
        <end position="174"/>
    </location>
</feature>
<sequence>MEYVRDYTMYAAIFGMFSFVWFGWAQEKPRASWRVYIGLASAAALLVCLTGIYLSVKHWDAPSVLSDGTAFRNYLLTVYIEIFLAGAGAFVLHKLNRQNVVAPWIAFIVGIHFIGLKSVFDDPGLFLLAALLVAVSILSLIIAPKLQVANSAIAGIGAGTVLFCFAVLGLIRYLSV</sequence>
<reference evidence="2 3" key="2">
    <citation type="journal article" date="2016" name="Genome Announc.">
        <title>Complete Genome Sequences of Two Interactive Moderate Thermophiles, Paenibacillus napthalenovorans 32O-Y and Paenibacillus sp. 32O-W.</title>
        <authorList>
            <person name="Butler R.R.III."/>
            <person name="Wang J."/>
            <person name="Stark B.C."/>
            <person name="Pombert J.F."/>
        </authorList>
    </citation>
    <scope>NUCLEOTIDE SEQUENCE [LARGE SCALE GENOMIC DNA]</scope>
    <source>
        <strain evidence="2 3">32O-Y</strain>
    </source>
</reference>
<dbReference type="RefSeq" id="WP_062410033.1">
    <property type="nucleotide sequence ID" value="NZ_CP013652.1"/>
</dbReference>
<keyword evidence="1" id="KW-0472">Membrane</keyword>
<keyword evidence="1" id="KW-1133">Transmembrane helix</keyword>
<dbReference type="PATRIC" id="fig|162209.4.peg.4283"/>
<feature type="transmembrane region" description="Helical" evidence="1">
    <location>
        <begin position="7"/>
        <end position="24"/>
    </location>
</feature>
<organism evidence="2 3">
    <name type="scientific">Paenibacillus naphthalenovorans</name>
    <dbReference type="NCBI Taxonomy" id="162209"/>
    <lineage>
        <taxon>Bacteria</taxon>
        <taxon>Bacillati</taxon>
        <taxon>Bacillota</taxon>
        <taxon>Bacilli</taxon>
        <taxon>Bacillales</taxon>
        <taxon>Paenibacillaceae</taxon>
        <taxon>Paenibacillus</taxon>
    </lineage>
</organism>
<dbReference type="Proteomes" id="UP000061660">
    <property type="component" value="Chromosome"/>
</dbReference>
<dbReference type="OrthoDB" id="3697173at2"/>
<evidence type="ECO:0000313" key="2">
    <source>
        <dbReference type="EMBL" id="ALS24343.1"/>
    </source>
</evidence>
<feature type="transmembrane region" description="Helical" evidence="1">
    <location>
        <begin position="74"/>
        <end position="93"/>
    </location>
</feature>
<reference evidence="3" key="1">
    <citation type="submission" date="2015-12" db="EMBL/GenBank/DDBJ databases">
        <title>Complete genome sequences of two moderately thermophilic Paenibacillus species.</title>
        <authorList>
            <person name="Butler R.III."/>
            <person name="Wang J."/>
            <person name="Stark B.C."/>
            <person name="Pombert J.-F."/>
        </authorList>
    </citation>
    <scope>NUCLEOTIDE SEQUENCE [LARGE SCALE GENOMIC DNA]</scope>
    <source>
        <strain evidence="3">32O-Y</strain>
    </source>
</reference>
<protein>
    <submittedName>
        <fullName evidence="2">Uncharacterized protein</fullName>
    </submittedName>
</protein>
<evidence type="ECO:0000256" key="1">
    <source>
        <dbReference type="SAM" id="Phobius"/>
    </source>
</evidence>
<dbReference type="STRING" id="162209.IJ22_40330"/>